<feature type="non-terminal residue" evidence="5">
    <location>
        <position position="93"/>
    </location>
</feature>
<keyword evidence="2" id="KW-0964">Secreted</keyword>
<name>A0AAW9E9Z1_KLEAE</name>
<dbReference type="Pfam" id="PF08548">
    <property type="entry name" value="Peptidase_M10_C"/>
    <property type="match status" value="1"/>
</dbReference>
<dbReference type="GO" id="GO:0005615">
    <property type="term" value="C:extracellular space"/>
    <property type="evidence" value="ECO:0007669"/>
    <property type="project" value="InterPro"/>
</dbReference>
<comment type="subcellular location">
    <subcellularLocation>
        <location evidence="1">Secreted</location>
    </subcellularLocation>
</comment>
<evidence type="ECO:0000313" key="5">
    <source>
        <dbReference type="EMBL" id="MDX7018300.1"/>
    </source>
</evidence>
<evidence type="ECO:0000256" key="1">
    <source>
        <dbReference type="ARBA" id="ARBA00004613"/>
    </source>
</evidence>
<sequence>DYYTATDSNDKLIFSVWDSGGNDTFDFSGFYQDQLIDLRAGNFSDVGGLQKNVSIAQNVTIENAIGGFGNDIIHGNDADNTLIGGEGDDIIYG</sequence>
<evidence type="ECO:0000313" key="6">
    <source>
        <dbReference type="Proteomes" id="UP001279012"/>
    </source>
</evidence>
<evidence type="ECO:0000256" key="3">
    <source>
        <dbReference type="ARBA" id="ARBA00022737"/>
    </source>
</evidence>
<keyword evidence="3" id="KW-0677">Repeat</keyword>
<accession>A0AAW9E9Z1</accession>
<dbReference type="SUPFAM" id="SSF51120">
    <property type="entry name" value="beta-Roll"/>
    <property type="match status" value="1"/>
</dbReference>
<dbReference type="AlphaFoldDB" id="A0AAW9E9Z1"/>
<dbReference type="InterPro" id="IPR011049">
    <property type="entry name" value="Serralysin-like_metalloprot_C"/>
</dbReference>
<proteinExistence type="predicted"/>
<dbReference type="EMBL" id="JAWZZT010000766">
    <property type="protein sequence ID" value="MDX7018300.1"/>
    <property type="molecule type" value="Genomic_DNA"/>
</dbReference>
<evidence type="ECO:0000259" key="4">
    <source>
        <dbReference type="Pfam" id="PF08548"/>
    </source>
</evidence>
<feature type="non-terminal residue" evidence="5">
    <location>
        <position position="1"/>
    </location>
</feature>
<feature type="domain" description="Peptidase M10 serralysin C-terminal" evidence="4">
    <location>
        <begin position="1"/>
        <end position="89"/>
    </location>
</feature>
<gene>
    <name evidence="5" type="ORF">SJ059_28175</name>
</gene>
<comment type="caution">
    <text evidence="5">The sequence shown here is derived from an EMBL/GenBank/DDBJ whole genome shotgun (WGS) entry which is preliminary data.</text>
</comment>
<dbReference type="InterPro" id="IPR013858">
    <property type="entry name" value="Peptidase_M10B_C"/>
</dbReference>
<evidence type="ECO:0000256" key="2">
    <source>
        <dbReference type="ARBA" id="ARBA00022525"/>
    </source>
</evidence>
<dbReference type="Proteomes" id="UP001279012">
    <property type="component" value="Unassembled WGS sequence"/>
</dbReference>
<dbReference type="Gene3D" id="2.150.10.10">
    <property type="entry name" value="Serralysin-like metalloprotease, C-terminal"/>
    <property type="match status" value="1"/>
</dbReference>
<organism evidence="5 6">
    <name type="scientific">Klebsiella aerogenes</name>
    <name type="common">Enterobacter aerogenes</name>
    <dbReference type="NCBI Taxonomy" id="548"/>
    <lineage>
        <taxon>Bacteria</taxon>
        <taxon>Pseudomonadati</taxon>
        <taxon>Pseudomonadota</taxon>
        <taxon>Gammaproteobacteria</taxon>
        <taxon>Enterobacterales</taxon>
        <taxon>Enterobacteriaceae</taxon>
        <taxon>Klebsiella/Raoultella group</taxon>
        <taxon>Klebsiella</taxon>
    </lineage>
</organism>
<protein>
    <submittedName>
        <fullName evidence="5">M10 family metallopeptidase C-terminal domain-containing protein</fullName>
    </submittedName>
</protein>
<dbReference type="GO" id="GO:0005509">
    <property type="term" value="F:calcium ion binding"/>
    <property type="evidence" value="ECO:0007669"/>
    <property type="project" value="InterPro"/>
</dbReference>
<reference evidence="5" key="1">
    <citation type="submission" date="2023-11" db="EMBL/GenBank/DDBJ databases">
        <title>Detection of rare carbapenemases in Enterobacterales - comparison of two colorimetric and two CIM-based carbapenemase assays.</title>
        <authorList>
            <person name="Schaffarczyk L."/>
            <person name="Noster J."/>
            <person name="Stelzer Y."/>
            <person name="Sattler J."/>
            <person name="Gatermann S."/>
            <person name="Hamprecht A."/>
        </authorList>
    </citation>
    <scope>NUCLEOTIDE SEQUENCE</scope>
    <source>
        <strain evidence="5">CIM-Cont-037</strain>
    </source>
</reference>